<dbReference type="Proteomes" id="UP000603640">
    <property type="component" value="Unassembled WGS sequence"/>
</dbReference>
<keyword evidence="2" id="KW-1003">Cell membrane</keyword>
<dbReference type="RefSeq" id="WP_187068826.1">
    <property type="nucleotide sequence ID" value="NZ_JACRVF010000006.1"/>
</dbReference>
<protein>
    <submittedName>
        <fullName evidence="8">PLDc_N domain-containing protein</fullName>
    </submittedName>
</protein>
<name>A0A923NAG3_9BACT</name>
<gene>
    <name evidence="8" type="ORF">H8S84_18270</name>
</gene>
<evidence type="ECO:0000256" key="4">
    <source>
        <dbReference type="ARBA" id="ARBA00022989"/>
    </source>
</evidence>
<evidence type="ECO:0000313" key="8">
    <source>
        <dbReference type="EMBL" id="MBC5994797.1"/>
    </source>
</evidence>
<feature type="transmembrane region" description="Helical" evidence="6">
    <location>
        <begin position="5"/>
        <end position="29"/>
    </location>
</feature>
<dbReference type="InterPro" id="IPR027379">
    <property type="entry name" value="CLS_N"/>
</dbReference>
<keyword evidence="4 6" id="KW-1133">Transmembrane helix</keyword>
<organism evidence="8 9">
    <name type="scientific">Pontibacter cellulosilyticus</name>
    <dbReference type="NCBI Taxonomy" id="1720253"/>
    <lineage>
        <taxon>Bacteria</taxon>
        <taxon>Pseudomonadati</taxon>
        <taxon>Bacteroidota</taxon>
        <taxon>Cytophagia</taxon>
        <taxon>Cytophagales</taxon>
        <taxon>Hymenobacteraceae</taxon>
        <taxon>Pontibacter</taxon>
    </lineage>
</organism>
<dbReference type="GO" id="GO:0005886">
    <property type="term" value="C:plasma membrane"/>
    <property type="evidence" value="ECO:0007669"/>
    <property type="project" value="UniProtKB-SubCell"/>
</dbReference>
<proteinExistence type="predicted"/>
<keyword evidence="5 6" id="KW-0472">Membrane</keyword>
<reference evidence="8" key="1">
    <citation type="submission" date="2020-08" db="EMBL/GenBank/DDBJ databases">
        <title>Pontibacter sp. SD6 16S ribosomal RNA gene Genome sequencing and assembly.</title>
        <authorList>
            <person name="Kang M."/>
        </authorList>
    </citation>
    <scope>NUCLEOTIDE SEQUENCE</scope>
    <source>
        <strain evidence="8">SD6</strain>
    </source>
</reference>
<evidence type="ECO:0000313" key="9">
    <source>
        <dbReference type="Proteomes" id="UP000603640"/>
    </source>
</evidence>
<evidence type="ECO:0000256" key="3">
    <source>
        <dbReference type="ARBA" id="ARBA00022692"/>
    </source>
</evidence>
<keyword evidence="3 6" id="KW-0812">Transmembrane</keyword>
<feature type="transmembrane region" description="Helical" evidence="6">
    <location>
        <begin position="49"/>
        <end position="69"/>
    </location>
</feature>
<dbReference type="AlphaFoldDB" id="A0A923NAG3"/>
<accession>A0A923NAG3</accession>
<evidence type="ECO:0000256" key="1">
    <source>
        <dbReference type="ARBA" id="ARBA00004651"/>
    </source>
</evidence>
<sequence length="80" mass="9107">MIHSLLFIGGIGLLELFILLIFLALPALLWLWAIIDLLTSRFKDSTNKLIWAIIIIFLPVLGCILYLLIGRGQKVKPDYQ</sequence>
<evidence type="ECO:0000256" key="2">
    <source>
        <dbReference type="ARBA" id="ARBA00022475"/>
    </source>
</evidence>
<evidence type="ECO:0000256" key="5">
    <source>
        <dbReference type="ARBA" id="ARBA00023136"/>
    </source>
</evidence>
<dbReference type="Pfam" id="PF13396">
    <property type="entry name" value="PLDc_N"/>
    <property type="match status" value="1"/>
</dbReference>
<evidence type="ECO:0000256" key="6">
    <source>
        <dbReference type="SAM" id="Phobius"/>
    </source>
</evidence>
<comment type="subcellular location">
    <subcellularLocation>
        <location evidence="1">Cell membrane</location>
        <topology evidence="1">Multi-pass membrane protein</topology>
    </subcellularLocation>
</comment>
<comment type="caution">
    <text evidence="8">The sequence shown here is derived from an EMBL/GenBank/DDBJ whole genome shotgun (WGS) entry which is preliminary data.</text>
</comment>
<feature type="domain" description="Cardiolipin synthase N-terminal" evidence="7">
    <location>
        <begin position="28"/>
        <end position="71"/>
    </location>
</feature>
<keyword evidence="9" id="KW-1185">Reference proteome</keyword>
<evidence type="ECO:0000259" key="7">
    <source>
        <dbReference type="Pfam" id="PF13396"/>
    </source>
</evidence>
<dbReference type="EMBL" id="JACRVF010000006">
    <property type="protein sequence ID" value="MBC5994797.1"/>
    <property type="molecule type" value="Genomic_DNA"/>
</dbReference>